<gene>
    <name evidence="1" type="ORF">Q428_14640</name>
</gene>
<proteinExistence type="predicted"/>
<dbReference type="EMBL" id="AZQP01000097">
    <property type="protein sequence ID" value="EYE87199.1"/>
    <property type="molecule type" value="Genomic_DNA"/>
</dbReference>
<evidence type="ECO:0000313" key="1">
    <source>
        <dbReference type="EMBL" id="EYE87199.1"/>
    </source>
</evidence>
<evidence type="ECO:0008006" key="3">
    <source>
        <dbReference type="Google" id="ProtNLM"/>
    </source>
</evidence>
<comment type="caution">
    <text evidence="1">The sequence shown here is derived from an EMBL/GenBank/DDBJ whole genome shotgun (WGS) entry which is preliminary data.</text>
</comment>
<dbReference type="RefSeq" id="WP_035381873.1">
    <property type="nucleotide sequence ID" value="NZ_AZQP01000097.1"/>
</dbReference>
<dbReference type="Proteomes" id="UP000019681">
    <property type="component" value="Unassembled WGS sequence"/>
</dbReference>
<dbReference type="OrthoDB" id="9808061at2"/>
<accession>A0A017RRW6</accession>
<protein>
    <recommendedName>
        <fullName evidence="3">Transposase</fullName>
    </recommendedName>
</protein>
<organism evidence="1 2">
    <name type="scientific">Fervidicella metallireducens AeB</name>
    <dbReference type="NCBI Taxonomy" id="1403537"/>
    <lineage>
        <taxon>Bacteria</taxon>
        <taxon>Bacillati</taxon>
        <taxon>Bacillota</taxon>
        <taxon>Clostridia</taxon>
        <taxon>Eubacteriales</taxon>
        <taxon>Clostridiaceae</taxon>
        <taxon>Fervidicella</taxon>
    </lineage>
</organism>
<name>A0A017RRW6_9CLOT</name>
<evidence type="ECO:0000313" key="2">
    <source>
        <dbReference type="Proteomes" id="UP000019681"/>
    </source>
</evidence>
<dbReference type="NCBIfam" id="NF047593">
    <property type="entry name" value="IS66_ISAeme5_TnpA"/>
    <property type="match status" value="1"/>
</dbReference>
<keyword evidence="2" id="KW-1185">Reference proteome</keyword>
<dbReference type="AlphaFoldDB" id="A0A017RRW6"/>
<sequence>MQEIRQRQNNLNWDELIQNFQESGLSAPKWCKENGIKLSQLRWQLKKRKTFNNEEIQWVQLKETPVSISNSITVKIGNAEVVVSEGFNVELFSAVAKTLSSLC</sequence>
<dbReference type="STRING" id="1403537.Q428_14640"/>
<reference evidence="1 2" key="1">
    <citation type="journal article" date="2014" name="Genome Announc.">
        <title>Draft Genome Sequence of Fervidicella metallireducens Strain AeBT, an Iron-Reducing Thermoanaerobe from the Great Artesian Basin.</title>
        <authorList>
            <person name="Patel B.K."/>
        </authorList>
    </citation>
    <scope>NUCLEOTIDE SEQUENCE [LARGE SCALE GENOMIC DNA]</scope>
    <source>
        <strain evidence="1 2">AeB</strain>
    </source>
</reference>